<feature type="domain" description="Cupin type-2" evidence="2">
    <location>
        <begin position="53"/>
        <end position="122"/>
    </location>
</feature>
<dbReference type="PANTHER" id="PTHR38599:SF1">
    <property type="entry name" value="CUPIN DOMAIN PROTEIN (AFU_ORTHOLOGUE AFUA_3G13620)"/>
    <property type="match status" value="1"/>
</dbReference>
<evidence type="ECO:0000256" key="1">
    <source>
        <dbReference type="SAM" id="SignalP"/>
    </source>
</evidence>
<dbReference type="CDD" id="cd02234">
    <property type="entry name" value="cupin_BLR7677-like"/>
    <property type="match status" value="1"/>
</dbReference>
<accession>A0ABP9LB70</accession>
<dbReference type="EMBL" id="BAABKY010000002">
    <property type="protein sequence ID" value="GAA5074716.1"/>
    <property type="molecule type" value="Genomic_DNA"/>
</dbReference>
<comment type="caution">
    <text evidence="3">The sequence shown here is derived from an EMBL/GenBank/DDBJ whole genome shotgun (WGS) entry which is preliminary data.</text>
</comment>
<organism evidence="3 4">
    <name type="scientific">Lysobacter panacisoli</name>
    <dbReference type="NCBI Taxonomy" id="1255263"/>
    <lineage>
        <taxon>Bacteria</taxon>
        <taxon>Pseudomonadati</taxon>
        <taxon>Pseudomonadota</taxon>
        <taxon>Gammaproteobacteria</taxon>
        <taxon>Lysobacterales</taxon>
        <taxon>Lysobacteraceae</taxon>
        <taxon>Lysobacter</taxon>
    </lineage>
</organism>
<dbReference type="InterPro" id="IPR013096">
    <property type="entry name" value="Cupin_2"/>
</dbReference>
<keyword evidence="1" id="KW-0732">Signal</keyword>
<feature type="chain" id="PRO_5045039056" evidence="1">
    <location>
        <begin position="21"/>
        <end position="137"/>
    </location>
</feature>
<dbReference type="InterPro" id="IPR011051">
    <property type="entry name" value="RmlC_Cupin_sf"/>
</dbReference>
<proteinExistence type="predicted"/>
<evidence type="ECO:0000259" key="2">
    <source>
        <dbReference type="Pfam" id="PF07883"/>
    </source>
</evidence>
<dbReference type="InterPro" id="IPR014710">
    <property type="entry name" value="RmlC-like_jellyroll"/>
</dbReference>
<evidence type="ECO:0000313" key="4">
    <source>
        <dbReference type="Proteomes" id="UP001501083"/>
    </source>
</evidence>
<gene>
    <name evidence="3" type="ORF">GCM10025759_17430</name>
</gene>
<dbReference type="Proteomes" id="UP001501083">
    <property type="component" value="Unassembled WGS sequence"/>
</dbReference>
<dbReference type="Pfam" id="PF07883">
    <property type="entry name" value="Cupin_2"/>
    <property type="match status" value="1"/>
</dbReference>
<evidence type="ECO:0000313" key="3">
    <source>
        <dbReference type="EMBL" id="GAA5074716.1"/>
    </source>
</evidence>
<dbReference type="Gene3D" id="2.60.120.10">
    <property type="entry name" value="Jelly Rolls"/>
    <property type="match status" value="1"/>
</dbReference>
<dbReference type="PANTHER" id="PTHR38599">
    <property type="entry name" value="CUPIN DOMAIN PROTEIN (AFU_ORTHOLOGUE AFUA_3G13620)"/>
    <property type="match status" value="1"/>
</dbReference>
<keyword evidence="4" id="KW-1185">Reference proteome</keyword>
<sequence>MRIHLSLCLLALTWSGSAAAHGQQRSDAPPPVVTPVMTEALPDYPGKEVLMITVEYPPGGADPVHRHDAHGFIYVLEGSIVMGVKGGKEVTLTPGQSFHEGPQDVHTVGRNASREKPAKFLVFLLKDAGAPVFTPVP</sequence>
<name>A0ABP9LB70_9GAMM</name>
<dbReference type="RefSeq" id="WP_158986060.1">
    <property type="nucleotide sequence ID" value="NZ_BAABKY010000002.1"/>
</dbReference>
<protein>
    <submittedName>
        <fullName evidence="3">Cupin domain-containing protein</fullName>
    </submittedName>
</protein>
<feature type="signal peptide" evidence="1">
    <location>
        <begin position="1"/>
        <end position="20"/>
    </location>
</feature>
<dbReference type="SUPFAM" id="SSF51182">
    <property type="entry name" value="RmlC-like cupins"/>
    <property type="match status" value="1"/>
</dbReference>
<reference evidence="4" key="1">
    <citation type="journal article" date="2019" name="Int. J. Syst. Evol. Microbiol.">
        <title>The Global Catalogue of Microorganisms (GCM) 10K type strain sequencing project: providing services to taxonomists for standard genome sequencing and annotation.</title>
        <authorList>
            <consortium name="The Broad Institute Genomics Platform"/>
            <consortium name="The Broad Institute Genome Sequencing Center for Infectious Disease"/>
            <person name="Wu L."/>
            <person name="Ma J."/>
        </authorList>
    </citation>
    <scope>NUCLEOTIDE SEQUENCE [LARGE SCALE GENOMIC DNA]</scope>
    <source>
        <strain evidence="4">JCM 19212</strain>
    </source>
</reference>